<dbReference type="AlphaFoldDB" id="A0A5J9URT0"/>
<keyword evidence="7" id="KW-0812">Transmembrane</keyword>
<dbReference type="Gramene" id="TVU26286">
    <property type="protein sequence ID" value="TVU26286"/>
    <property type="gene ID" value="EJB05_28825"/>
</dbReference>
<gene>
    <name evidence="9" type="ORF">EJB05_28825</name>
</gene>
<evidence type="ECO:0000256" key="7">
    <source>
        <dbReference type="SAM" id="Phobius"/>
    </source>
</evidence>
<dbReference type="Gene3D" id="2.40.330.10">
    <property type="entry name" value="DNA-binding pseudobarrel domain"/>
    <property type="match status" value="2"/>
</dbReference>
<keyword evidence="7" id="KW-1133">Transmembrane helix</keyword>
<dbReference type="GO" id="GO:0005634">
    <property type="term" value="C:nucleus"/>
    <property type="evidence" value="ECO:0007669"/>
    <property type="project" value="UniProtKB-SubCell"/>
</dbReference>
<dbReference type="OrthoDB" id="1666376at2759"/>
<organism evidence="9 10">
    <name type="scientific">Eragrostis curvula</name>
    <name type="common">weeping love grass</name>
    <dbReference type="NCBI Taxonomy" id="38414"/>
    <lineage>
        <taxon>Eukaryota</taxon>
        <taxon>Viridiplantae</taxon>
        <taxon>Streptophyta</taxon>
        <taxon>Embryophyta</taxon>
        <taxon>Tracheophyta</taxon>
        <taxon>Spermatophyta</taxon>
        <taxon>Magnoliopsida</taxon>
        <taxon>Liliopsida</taxon>
        <taxon>Poales</taxon>
        <taxon>Poaceae</taxon>
        <taxon>PACMAD clade</taxon>
        <taxon>Chloridoideae</taxon>
        <taxon>Eragrostideae</taxon>
        <taxon>Eragrostidinae</taxon>
        <taxon>Eragrostis</taxon>
    </lineage>
</organism>
<keyword evidence="2" id="KW-0805">Transcription regulation</keyword>
<evidence type="ECO:0000256" key="3">
    <source>
        <dbReference type="ARBA" id="ARBA00023125"/>
    </source>
</evidence>
<feature type="compositionally biased region" description="Basic and acidic residues" evidence="6">
    <location>
        <begin position="19"/>
        <end position="36"/>
    </location>
</feature>
<feature type="compositionally biased region" description="Polar residues" evidence="6">
    <location>
        <begin position="1"/>
        <end position="15"/>
    </location>
</feature>
<feature type="domain" description="TF-B3" evidence="8">
    <location>
        <begin position="80"/>
        <end position="173"/>
    </location>
</feature>
<feature type="region of interest" description="Disordered" evidence="6">
    <location>
        <begin position="201"/>
        <end position="264"/>
    </location>
</feature>
<feature type="domain" description="TF-B3" evidence="8">
    <location>
        <begin position="354"/>
        <end position="449"/>
    </location>
</feature>
<dbReference type="EMBL" id="RWGY01000013">
    <property type="protein sequence ID" value="TVU26286.1"/>
    <property type="molecule type" value="Genomic_DNA"/>
</dbReference>
<dbReference type="InterPro" id="IPR044837">
    <property type="entry name" value="REM16-like"/>
</dbReference>
<feature type="transmembrane region" description="Helical" evidence="7">
    <location>
        <begin position="335"/>
        <end position="355"/>
    </location>
</feature>
<reference evidence="9 10" key="1">
    <citation type="journal article" date="2019" name="Sci. Rep.">
        <title>A high-quality genome of Eragrostis curvula grass provides insights into Poaceae evolution and supports new strategies to enhance forage quality.</title>
        <authorList>
            <person name="Carballo J."/>
            <person name="Santos B.A.C.M."/>
            <person name="Zappacosta D."/>
            <person name="Garbus I."/>
            <person name="Selva J.P."/>
            <person name="Gallo C.A."/>
            <person name="Diaz A."/>
            <person name="Albertini E."/>
            <person name="Caccamo M."/>
            <person name="Echenique V."/>
        </authorList>
    </citation>
    <scope>NUCLEOTIDE SEQUENCE [LARGE SCALE GENOMIC DNA]</scope>
    <source>
        <strain evidence="10">cv. Victoria</strain>
        <tissue evidence="9">Leaf</tissue>
    </source>
</reference>
<name>A0A5J9URT0_9POAL</name>
<feature type="compositionally biased region" description="Basic and acidic residues" evidence="6">
    <location>
        <begin position="53"/>
        <end position="74"/>
    </location>
</feature>
<evidence type="ECO:0000256" key="2">
    <source>
        <dbReference type="ARBA" id="ARBA00023015"/>
    </source>
</evidence>
<keyword evidence="4" id="KW-0804">Transcription</keyword>
<keyword evidence="3" id="KW-0238">DNA-binding</keyword>
<feature type="compositionally biased region" description="Basic residues" evidence="6">
    <location>
        <begin position="237"/>
        <end position="253"/>
    </location>
</feature>
<keyword evidence="7" id="KW-0472">Membrane</keyword>
<dbReference type="SMART" id="SM01019">
    <property type="entry name" value="B3"/>
    <property type="match status" value="2"/>
</dbReference>
<dbReference type="Proteomes" id="UP000324897">
    <property type="component" value="Chromosome 2"/>
</dbReference>
<dbReference type="GO" id="GO:0003677">
    <property type="term" value="F:DNA binding"/>
    <property type="evidence" value="ECO:0007669"/>
    <property type="project" value="UniProtKB-KW"/>
</dbReference>
<dbReference type="Pfam" id="PF02362">
    <property type="entry name" value="B3"/>
    <property type="match status" value="2"/>
</dbReference>
<dbReference type="CDD" id="cd10017">
    <property type="entry name" value="B3_DNA"/>
    <property type="match status" value="2"/>
</dbReference>
<keyword evidence="10" id="KW-1185">Reference proteome</keyword>
<sequence length="461" mass="51806">MKKANIPTTSSQRGPSVQGRERDVSCARTDLRDVMAGEKQQQQGMSSSAAAAAKERSMRKGKESGMEQRKEKGDAVGAGRRFFKVFLPHQSGERLEIPQPFYKYLKEEPNRPVSLKGRSGNTWKVMLTSVEEGLGFTKGWKEFVGDHSLQEGHFLVFTYDGHSEFSVLVLNKSGVEDESALDAQPSEERVVNAEVGEGAKDIDADGASEQDASALPSVEGNGKTRKRVRQGMVKSPAPKRHLSVQKKHEKRKHEAFVDTSKAGSTVPDTNKDLSCMLDEYYNKARTRTKNVPRLGKVVSKKLRQPVVISQRRPITEEEKAHALKRAKEFKSKNPFTLQVMMASYVYVGFFMVFAGKKFTNSSSRKGSDVNIPCEFVREYLPRTSKKMTVWDPQGKPWEVQYGYNSERSVAAFSGGWGKFAVGNNLEKFDVCVFELLKEDNIKVHIYRVVPHITPLLLDKRM</sequence>
<feature type="region of interest" description="Disordered" evidence="6">
    <location>
        <begin position="1"/>
        <end position="74"/>
    </location>
</feature>
<evidence type="ECO:0000256" key="6">
    <source>
        <dbReference type="SAM" id="MobiDB-lite"/>
    </source>
</evidence>
<dbReference type="PANTHER" id="PTHR31391">
    <property type="entry name" value="B3 DOMAIN-CONTAINING PROTEIN OS11G0197600-RELATED"/>
    <property type="match status" value="1"/>
</dbReference>
<keyword evidence="5" id="KW-0539">Nucleus</keyword>
<protein>
    <recommendedName>
        <fullName evidence="8">TF-B3 domain-containing protein</fullName>
    </recommendedName>
</protein>
<evidence type="ECO:0000256" key="1">
    <source>
        <dbReference type="ARBA" id="ARBA00004123"/>
    </source>
</evidence>
<evidence type="ECO:0000313" key="9">
    <source>
        <dbReference type="EMBL" id="TVU26286.1"/>
    </source>
</evidence>
<evidence type="ECO:0000313" key="10">
    <source>
        <dbReference type="Proteomes" id="UP000324897"/>
    </source>
</evidence>
<feature type="non-terminal residue" evidence="9">
    <location>
        <position position="1"/>
    </location>
</feature>
<evidence type="ECO:0000259" key="8">
    <source>
        <dbReference type="PROSITE" id="PS50863"/>
    </source>
</evidence>
<evidence type="ECO:0000256" key="5">
    <source>
        <dbReference type="ARBA" id="ARBA00023242"/>
    </source>
</evidence>
<comment type="subcellular location">
    <subcellularLocation>
        <location evidence="1">Nucleus</location>
    </subcellularLocation>
</comment>
<dbReference type="InterPro" id="IPR003340">
    <property type="entry name" value="B3_DNA-bd"/>
</dbReference>
<dbReference type="PROSITE" id="PS50863">
    <property type="entry name" value="B3"/>
    <property type="match status" value="2"/>
</dbReference>
<comment type="caution">
    <text evidence="9">The sequence shown here is derived from an EMBL/GenBank/DDBJ whole genome shotgun (WGS) entry which is preliminary data.</text>
</comment>
<accession>A0A5J9URT0</accession>
<dbReference type="SUPFAM" id="SSF101936">
    <property type="entry name" value="DNA-binding pseudobarrel domain"/>
    <property type="match status" value="2"/>
</dbReference>
<dbReference type="PANTHER" id="PTHR31391:SF155">
    <property type="entry name" value="B3 DOMAIN-CONTAINING PROTEIN OS11G0197600"/>
    <property type="match status" value="1"/>
</dbReference>
<evidence type="ECO:0000256" key="4">
    <source>
        <dbReference type="ARBA" id="ARBA00023163"/>
    </source>
</evidence>
<dbReference type="InterPro" id="IPR015300">
    <property type="entry name" value="DNA-bd_pseudobarrel_sf"/>
</dbReference>
<proteinExistence type="predicted"/>